<organism evidence="1">
    <name type="scientific">Anguilla anguilla</name>
    <name type="common">European freshwater eel</name>
    <name type="synonym">Muraena anguilla</name>
    <dbReference type="NCBI Taxonomy" id="7936"/>
    <lineage>
        <taxon>Eukaryota</taxon>
        <taxon>Metazoa</taxon>
        <taxon>Chordata</taxon>
        <taxon>Craniata</taxon>
        <taxon>Vertebrata</taxon>
        <taxon>Euteleostomi</taxon>
        <taxon>Actinopterygii</taxon>
        <taxon>Neopterygii</taxon>
        <taxon>Teleostei</taxon>
        <taxon>Anguilliformes</taxon>
        <taxon>Anguillidae</taxon>
        <taxon>Anguilla</taxon>
    </lineage>
</organism>
<accession>A0A0E9S783</accession>
<name>A0A0E9S783_ANGAN</name>
<reference evidence="1" key="2">
    <citation type="journal article" date="2015" name="Fish Shellfish Immunol.">
        <title>Early steps in the European eel (Anguilla anguilla)-Vibrio vulnificus interaction in the gills: Role of the RtxA13 toxin.</title>
        <authorList>
            <person name="Callol A."/>
            <person name="Pajuelo D."/>
            <person name="Ebbesson L."/>
            <person name="Teles M."/>
            <person name="MacKenzie S."/>
            <person name="Amaro C."/>
        </authorList>
    </citation>
    <scope>NUCLEOTIDE SEQUENCE</scope>
</reference>
<proteinExistence type="predicted"/>
<evidence type="ECO:0000313" key="1">
    <source>
        <dbReference type="EMBL" id="JAH36525.1"/>
    </source>
</evidence>
<dbReference type="AlphaFoldDB" id="A0A0E9S783"/>
<dbReference type="EMBL" id="GBXM01072052">
    <property type="protein sequence ID" value="JAH36525.1"/>
    <property type="molecule type" value="Transcribed_RNA"/>
</dbReference>
<reference evidence="1" key="1">
    <citation type="submission" date="2014-11" db="EMBL/GenBank/DDBJ databases">
        <authorList>
            <person name="Amaro Gonzalez C."/>
        </authorList>
    </citation>
    <scope>NUCLEOTIDE SEQUENCE</scope>
</reference>
<protein>
    <submittedName>
        <fullName evidence="1">Uncharacterized protein</fullName>
    </submittedName>
</protein>
<sequence>MRTHSLLKLPEDVSESQVLGPLLCVRMSVFQEFSSKRPCRRSR</sequence>